<feature type="compositionally biased region" description="Polar residues" evidence="1">
    <location>
        <begin position="479"/>
        <end position="488"/>
    </location>
</feature>
<feature type="region of interest" description="Disordered" evidence="1">
    <location>
        <begin position="300"/>
        <end position="319"/>
    </location>
</feature>
<feature type="region of interest" description="Disordered" evidence="1">
    <location>
        <begin position="444"/>
        <end position="488"/>
    </location>
</feature>
<feature type="compositionally biased region" description="Low complexity" evidence="1">
    <location>
        <begin position="332"/>
        <end position="409"/>
    </location>
</feature>
<feature type="compositionally biased region" description="Low complexity" evidence="1">
    <location>
        <begin position="308"/>
        <end position="319"/>
    </location>
</feature>
<evidence type="ECO:0000313" key="2">
    <source>
        <dbReference type="EMBL" id="CAF3967431.1"/>
    </source>
</evidence>
<name>A0A819LUN3_9BILA</name>
<gene>
    <name evidence="2" type="ORF">FNK824_LOCUS24135</name>
</gene>
<evidence type="ECO:0000313" key="3">
    <source>
        <dbReference type="Proteomes" id="UP000663874"/>
    </source>
</evidence>
<protein>
    <submittedName>
        <fullName evidence="2">Uncharacterized protein</fullName>
    </submittedName>
</protein>
<sequence>MSLSAFFNRSSQYSTDLNHIHELGYLSLLDAYVGIFQQYLDAHKDSPVGTCAVVTIRIVQNVTITRQGFDAELVIDNSGEEILQDIQVNLYVQTDDKSYATDRFSIGLPNITGDIYNSELSPKGSGQLNWFIIPYSSAAPTTSTWYSVGGQLSYTIDGQLVNITLIPDKIQVDPEARLDIAYFLEEHIIGPDPFSSQWIPPQPFILSVVITNSGYGSANNFRIETAQPEIIDNEKVANTDTDTNTTAQITDTSSAETSTITITTNSLLQSTPTTAINASYQSTITAITDTLFQFNTTLTTDSSSKPSTTATTHESSKLTTTTTNTLFQFNTISTTDSSSKPSTTATTHESSKLTTTTTNTLFQFNTTSTTDSSSKPSTTATTHESSKLTTTTTDVPSESTTTITTDESSQPMTTTTADLSSQLTITPTSDTSFQSTITTKIDLPSASRTTITTDESSQPTPTTTTEASSQPTTTPITEMLSQSSATND</sequence>
<feature type="non-terminal residue" evidence="2">
    <location>
        <position position="488"/>
    </location>
</feature>
<accession>A0A819LUN3</accession>
<evidence type="ECO:0000256" key="1">
    <source>
        <dbReference type="SAM" id="MobiDB-lite"/>
    </source>
</evidence>
<dbReference type="AlphaFoldDB" id="A0A819LUN3"/>
<feature type="region of interest" description="Disordered" evidence="1">
    <location>
        <begin position="332"/>
        <end position="432"/>
    </location>
</feature>
<dbReference type="EMBL" id="CAJOBE010005290">
    <property type="protein sequence ID" value="CAF3967431.1"/>
    <property type="molecule type" value="Genomic_DNA"/>
</dbReference>
<comment type="caution">
    <text evidence="2">The sequence shown here is derived from an EMBL/GenBank/DDBJ whole genome shotgun (WGS) entry which is preliminary data.</text>
</comment>
<feature type="compositionally biased region" description="Low complexity" evidence="1">
    <location>
        <begin position="452"/>
        <end position="475"/>
    </location>
</feature>
<dbReference type="Proteomes" id="UP000663874">
    <property type="component" value="Unassembled WGS sequence"/>
</dbReference>
<organism evidence="2 3">
    <name type="scientific">Rotaria sordida</name>
    <dbReference type="NCBI Taxonomy" id="392033"/>
    <lineage>
        <taxon>Eukaryota</taxon>
        <taxon>Metazoa</taxon>
        <taxon>Spiralia</taxon>
        <taxon>Gnathifera</taxon>
        <taxon>Rotifera</taxon>
        <taxon>Eurotatoria</taxon>
        <taxon>Bdelloidea</taxon>
        <taxon>Philodinida</taxon>
        <taxon>Philodinidae</taxon>
        <taxon>Rotaria</taxon>
    </lineage>
</organism>
<reference evidence="2" key="1">
    <citation type="submission" date="2021-02" db="EMBL/GenBank/DDBJ databases">
        <authorList>
            <person name="Nowell W R."/>
        </authorList>
    </citation>
    <scope>NUCLEOTIDE SEQUENCE</scope>
</reference>
<proteinExistence type="predicted"/>
<feature type="compositionally biased region" description="Polar residues" evidence="1">
    <location>
        <begin position="410"/>
        <end position="432"/>
    </location>
</feature>